<dbReference type="SUPFAM" id="SSF46785">
    <property type="entry name" value="Winged helix' DNA-binding domain"/>
    <property type="match status" value="1"/>
</dbReference>
<accession>A0A354YZJ5</accession>
<sequence>KKILEEHFGREKELSLATARDLFNTSRRYTLPLLEHYDKTRFTRRIGDIRVKA</sequence>
<dbReference type="Proteomes" id="UP000263273">
    <property type="component" value="Unassembled WGS sequence"/>
</dbReference>
<organism evidence="2 3">
    <name type="scientific">Syntrophomonas wolfei</name>
    <dbReference type="NCBI Taxonomy" id="863"/>
    <lineage>
        <taxon>Bacteria</taxon>
        <taxon>Bacillati</taxon>
        <taxon>Bacillota</taxon>
        <taxon>Clostridia</taxon>
        <taxon>Eubacteriales</taxon>
        <taxon>Syntrophomonadaceae</taxon>
        <taxon>Syntrophomonas</taxon>
    </lineage>
</organism>
<evidence type="ECO:0000313" key="3">
    <source>
        <dbReference type="Proteomes" id="UP000263273"/>
    </source>
</evidence>
<dbReference type="EMBL" id="DNZF01000258">
    <property type="protein sequence ID" value="HBK54634.1"/>
    <property type="molecule type" value="Genomic_DNA"/>
</dbReference>
<feature type="domain" description="Elongation factor SelB fourth winged-helix" evidence="1">
    <location>
        <begin position="6"/>
        <end position="51"/>
    </location>
</feature>
<evidence type="ECO:0000259" key="1">
    <source>
        <dbReference type="Pfam" id="PF09107"/>
    </source>
</evidence>
<dbReference type="GO" id="GO:0005737">
    <property type="term" value="C:cytoplasm"/>
    <property type="evidence" value="ECO:0007669"/>
    <property type="project" value="InterPro"/>
</dbReference>
<evidence type="ECO:0000313" key="2">
    <source>
        <dbReference type="EMBL" id="HBK54634.1"/>
    </source>
</evidence>
<dbReference type="GO" id="GO:0001514">
    <property type="term" value="P:selenocysteine incorporation"/>
    <property type="evidence" value="ECO:0007669"/>
    <property type="project" value="InterPro"/>
</dbReference>
<comment type="caution">
    <text evidence="2">The sequence shown here is derived from an EMBL/GenBank/DDBJ whole genome shotgun (WGS) entry which is preliminary data.</text>
</comment>
<feature type="non-terminal residue" evidence="2">
    <location>
        <position position="1"/>
    </location>
</feature>
<dbReference type="InterPro" id="IPR036390">
    <property type="entry name" value="WH_DNA-bd_sf"/>
</dbReference>
<dbReference type="AlphaFoldDB" id="A0A354YZJ5"/>
<name>A0A354YZJ5_9FIRM</name>
<dbReference type="GO" id="GO:0005525">
    <property type="term" value="F:GTP binding"/>
    <property type="evidence" value="ECO:0007669"/>
    <property type="project" value="InterPro"/>
</dbReference>
<proteinExistence type="predicted"/>
<dbReference type="Gene3D" id="1.10.10.10">
    <property type="entry name" value="Winged helix-like DNA-binding domain superfamily/Winged helix DNA-binding domain"/>
    <property type="match status" value="1"/>
</dbReference>
<protein>
    <recommendedName>
        <fullName evidence="1">Elongation factor SelB fourth winged-helix domain-containing protein</fullName>
    </recommendedName>
</protein>
<dbReference type="GO" id="GO:0003723">
    <property type="term" value="F:RNA binding"/>
    <property type="evidence" value="ECO:0007669"/>
    <property type="project" value="InterPro"/>
</dbReference>
<reference evidence="2 3" key="1">
    <citation type="journal article" date="2018" name="Nat. Biotechnol.">
        <title>A standardized bacterial taxonomy based on genome phylogeny substantially revises the tree of life.</title>
        <authorList>
            <person name="Parks D.H."/>
            <person name="Chuvochina M."/>
            <person name="Waite D.W."/>
            <person name="Rinke C."/>
            <person name="Skarshewski A."/>
            <person name="Chaumeil P.A."/>
            <person name="Hugenholtz P."/>
        </authorList>
    </citation>
    <scope>NUCLEOTIDE SEQUENCE [LARGE SCALE GENOMIC DNA]</scope>
    <source>
        <strain evidence="2">UBA10948</strain>
    </source>
</reference>
<dbReference type="Pfam" id="PF09107">
    <property type="entry name" value="WHD_3rd_SelB"/>
    <property type="match status" value="1"/>
</dbReference>
<dbReference type="InterPro" id="IPR036388">
    <property type="entry name" value="WH-like_DNA-bd_sf"/>
</dbReference>
<gene>
    <name evidence="2" type="ORF">DDZ44_11920</name>
</gene>
<dbReference type="GO" id="GO:0003746">
    <property type="term" value="F:translation elongation factor activity"/>
    <property type="evidence" value="ECO:0007669"/>
    <property type="project" value="InterPro"/>
</dbReference>
<dbReference type="InterPro" id="IPR015191">
    <property type="entry name" value="SelB_WHD4"/>
</dbReference>